<evidence type="ECO:0000313" key="2">
    <source>
        <dbReference type="Proteomes" id="UP000649617"/>
    </source>
</evidence>
<dbReference type="EMBL" id="CAJNIZ010001897">
    <property type="protein sequence ID" value="CAE7202420.1"/>
    <property type="molecule type" value="Genomic_DNA"/>
</dbReference>
<comment type="caution">
    <text evidence="1">The sequence shown here is derived from an EMBL/GenBank/DDBJ whole genome shotgun (WGS) entry which is preliminary data.</text>
</comment>
<dbReference type="Proteomes" id="UP000649617">
    <property type="component" value="Unassembled WGS sequence"/>
</dbReference>
<feature type="non-terminal residue" evidence="1">
    <location>
        <position position="1"/>
    </location>
</feature>
<sequence length="88" mass="9843">TVDGVTTAELISGHSCRTSQLAPAQSDCQQTDPVPRWAWAEESRARTPRAAGCEPLEWEEILEEGHQRMPTQESIRVAARFRPLSLLE</sequence>
<evidence type="ECO:0000313" key="1">
    <source>
        <dbReference type="EMBL" id="CAE7202420.1"/>
    </source>
</evidence>
<feature type="non-terminal residue" evidence="1">
    <location>
        <position position="88"/>
    </location>
</feature>
<reference evidence="1" key="1">
    <citation type="submission" date="2021-02" db="EMBL/GenBank/DDBJ databases">
        <authorList>
            <person name="Dougan E. K."/>
            <person name="Rhodes N."/>
            <person name="Thang M."/>
            <person name="Chan C."/>
        </authorList>
    </citation>
    <scope>NUCLEOTIDE SEQUENCE</scope>
</reference>
<accession>A0A812JGI6</accession>
<gene>
    <name evidence="1" type="primary">kin</name>
    <name evidence="1" type="ORF">SPIL2461_LOCUS1857</name>
</gene>
<name>A0A812JGI6_SYMPI</name>
<organism evidence="1 2">
    <name type="scientific">Symbiodinium pilosum</name>
    <name type="common">Dinoflagellate</name>
    <dbReference type="NCBI Taxonomy" id="2952"/>
    <lineage>
        <taxon>Eukaryota</taxon>
        <taxon>Sar</taxon>
        <taxon>Alveolata</taxon>
        <taxon>Dinophyceae</taxon>
        <taxon>Suessiales</taxon>
        <taxon>Symbiodiniaceae</taxon>
        <taxon>Symbiodinium</taxon>
    </lineage>
</organism>
<proteinExistence type="predicted"/>
<dbReference type="AlphaFoldDB" id="A0A812JGI6"/>
<protein>
    <submittedName>
        <fullName evidence="1">Kin protein</fullName>
    </submittedName>
</protein>
<keyword evidence="2" id="KW-1185">Reference proteome</keyword>